<accession>A0A3S0CDU4</accession>
<sequence>MTKAFDGSKVNATRLTSASLSETTAQYIMDAILEGKISPEEPFPSQNQLSESFGVSRTVIREATQILVSRGILDVQHGKRITIRPPSHDKMAESVMIAFKRNHISVFDVHEVRKLLEVEAAGLAAKRATEADLARMQECLTIMEKHYSEEKGYANADVDFHRAIVAAAKQPALEMVLNSLSDYLYESRVLSFRGMENMERVMRAHYAILQAIRNQVEADAREAMARHLQETEEDLLHIYQ</sequence>
<keyword evidence="6" id="KW-1185">Reference proteome</keyword>
<evidence type="ECO:0000259" key="4">
    <source>
        <dbReference type="PROSITE" id="PS50949"/>
    </source>
</evidence>
<dbReference type="SMART" id="SM00895">
    <property type="entry name" value="FCD"/>
    <property type="match status" value="1"/>
</dbReference>
<evidence type="ECO:0000256" key="2">
    <source>
        <dbReference type="ARBA" id="ARBA00023125"/>
    </source>
</evidence>
<dbReference type="PANTHER" id="PTHR43537">
    <property type="entry name" value="TRANSCRIPTIONAL REGULATOR, GNTR FAMILY"/>
    <property type="match status" value="1"/>
</dbReference>
<dbReference type="RefSeq" id="WP_126139284.1">
    <property type="nucleotide sequence ID" value="NZ_RXHU01000004.1"/>
</dbReference>
<dbReference type="SUPFAM" id="SSF48008">
    <property type="entry name" value="GntR ligand-binding domain-like"/>
    <property type="match status" value="1"/>
</dbReference>
<dbReference type="GO" id="GO:0003677">
    <property type="term" value="F:DNA binding"/>
    <property type="evidence" value="ECO:0007669"/>
    <property type="project" value="UniProtKB-KW"/>
</dbReference>
<organism evidence="5 6">
    <name type="scientific">Paenibacillus whitsoniae</name>
    <dbReference type="NCBI Taxonomy" id="2496558"/>
    <lineage>
        <taxon>Bacteria</taxon>
        <taxon>Bacillati</taxon>
        <taxon>Bacillota</taxon>
        <taxon>Bacilli</taxon>
        <taxon>Bacillales</taxon>
        <taxon>Paenibacillaceae</taxon>
        <taxon>Paenibacillus</taxon>
    </lineage>
</organism>
<dbReference type="Pfam" id="PF07729">
    <property type="entry name" value="FCD"/>
    <property type="match status" value="1"/>
</dbReference>
<dbReference type="EMBL" id="RXHU01000004">
    <property type="protein sequence ID" value="RTE11692.1"/>
    <property type="molecule type" value="Genomic_DNA"/>
</dbReference>
<dbReference type="Pfam" id="PF00392">
    <property type="entry name" value="GntR"/>
    <property type="match status" value="1"/>
</dbReference>
<dbReference type="CDD" id="cd07377">
    <property type="entry name" value="WHTH_GntR"/>
    <property type="match status" value="1"/>
</dbReference>
<dbReference type="GO" id="GO:0003700">
    <property type="term" value="F:DNA-binding transcription factor activity"/>
    <property type="evidence" value="ECO:0007669"/>
    <property type="project" value="InterPro"/>
</dbReference>
<feature type="domain" description="HTH gntR-type" evidence="4">
    <location>
        <begin position="18"/>
        <end position="86"/>
    </location>
</feature>
<name>A0A3S0CDU4_9BACL</name>
<dbReference type="InterPro" id="IPR036388">
    <property type="entry name" value="WH-like_DNA-bd_sf"/>
</dbReference>
<comment type="caution">
    <text evidence="5">The sequence shown here is derived from an EMBL/GenBank/DDBJ whole genome shotgun (WGS) entry which is preliminary data.</text>
</comment>
<protein>
    <submittedName>
        <fullName evidence="5">FadR family transcriptional regulator</fullName>
    </submittedName>
</protein>
<evidence type="ECO:0000256" key="1">
    <source>
        <dbReference type="ARBA" id="ARBA00023015"/>
    </source>
</evidence>
<dbReference type="AlphaFoldDB" id="A0A3S0CDU4"/>
<reference evidence="5 6" key="1">
    <citation type="submission" date="2018-12" db="EMBL/GenBank/DDBJ databases">
        <title>Bacillus ochoae sp. nov., Paenibacillus whitsoniae sp. nov., Paenibacillus spiritus sp. nov. Isolated from the Mars Exploration Rover during spacecraft assembly.</title>
        <authorList>
            <person name="Seuylemezian A."/>
            <person name="Vaishampayan P."/>
        </authorList>
    </citation>
    <scope>NUCLEOTIDE SEQUENCE [LARGE SCALE GENOMIC DNA]</scope>
    <source>
        <strain evidence="5 6">MER 54</strain>
    </source>
</reference>
<dbReference type="Gene3D" id="1.20.120.530">
    <property type="entry name" value="GntR ligand-binding domain-like"/>
    <property type="match status" value="1"/>
</dbReference>
<proteinExistence type="predicted"/>
<dbReference type="InterPro" id="IPR011711">
    <property type="entry name" value="GntR_C"/>
</dbReference>
<evidence type="ECO:0000256" key="3">
    <source>
        <dbReference type="ARBA" id="ARBA00023163"/>
    </source>
</evidence>
<gene>
    <name evidence="5" type="ORF">EJQ19_00665</name>
</gene>
<dbReference type="Proteomes" id="UP000276128">
    <property type="component" value="Unassembled WGS sequence"/>
</dbReference>
<dbReference type="PROSITE" id="PS50949">
    <property type="entry name" value="HTH_GNTR"/>
    <property type="match status" value="1"/>
</dbReference>
<evidence type="ECO:0000313" key="5">
    <source>
        <dbReference type="EMBL" id="RTE11692.1"/>
    </source>
</evidence>
<keyword evidence="2" id="KW-0238">DNA-binding</keyword>
<dbReference type="PANTHER" id="PTHR43537:SF5">
    <property type="entry name" value="UXU OPERON TRANSCRIPTIONAL REGULATOR"/>
    <property type="match status" value="1"/>
</dbReference>
<dbReference type="SMART" id="SM00345">
    <property type="entry name" value="HTH_GNTR"/>
    <property type="match status" value="1"/>
</dbReference>
<keyword evidence="1" id="KW-0805">Transcription regulation</keyword>
<dbReference type="InterPro" id="IPR000524">
    <property type="entry name" value="Tscrpt_reg_HTH_GntR"/>
</dbReference>
<evidence type="ECO:0000313" key="6">
    <source>
        <dbReference type="Proteomes" id="UP000276128"/>
    </source>
</evidence>
<dbReference type="InterPro" id="IPR036390">
    <property type="entry name" value="WH_DNA-bd_sf"/>
</dbReference>
<dbReference type="OrthoDB" id="214086at2"/>
<dbReference type="SUPFAM" id="SSF46785">
    <property type="entry name" value="Winged helix' DNA-binding domain"/>
    <property type="match status" value="1"/>
</dbReference>
<dbReference type="Gene3D" id="1.10.10.10">
    <property type="entry name" value="Winged helix-like DNA-binding domain superfamily/Winged helix DNA-binding domain"/>
    <property type="match status" value="1"/>
</dbReference>
<keyword evidence="3" id="KW-0804">Transcription</keyword>
<dbReference type="InterPro" id="IPR008920">
    <property type="entry name" value="TF_FadR/GntR_C"/>
</dbReference>
<dbReference type="PRINTS" id="PR00035">
    <property type="entry name" value="HTHGNTR"/>
</dbReference>